<gene>
    <name evidence="2" type="ORF">LCGC14_1177340</name>
</gene>
<dbReference type="CDD" id="cd15457">
    <property type="entry name" value="NADAR"/>
    <property type="match status" value="1"/>
</dbReference>
<evidence type="ECO:0000313" key="2">
    <source>
        <dbReference type="EMBL" id="KKM96499.1"/>
    </source>
</evidence>
<evidence type="ECO:0000259" key="1">
    <source>
        <dbReference type="Pfam" id="PF08719"/>
    </source>
</evidence>
<dbReference type="SUPFAM" id="SSF143990">
    <property type="entry name" value="YbiA-like"/>
    <property type="match status" value="1"/>
</dbReference>
<dbReference type="NCBIfam" id="TIGR02464">
    <property type="entry name" value="ribofla_fusion"/>
    <property type="match status" value="1"/>
</dbReference>
<sequence length="143" mass="16613">MISSFRGRWTRLSNYAICSIWFEDHIYGSVEHAYQAAKTLSATHRKLIRHTSTPNEAKKAGRTVQLREDWETVKIDIMRSLLWEKFSQDSDRAVLLATGDEVLVEGNWWGDRFWGECPLGEGKNWLGRLLMETRARLIEETAI</sequence>
<protein>
    <recommendedName>
        <fullName evidence="1">NADAR domain-containing protein</fullName>
    </recommendedName>
</protein>
<dbReference type="EMBL" id="LAZR01005871">
    <property type="protein sequence ID" value="KKM96499.1"/>
    <property type="molecule type" value="Genomic_DNA"/>
</dbReference>
<proteinExistence type="predicted"/>
<dbReference type="Pfam" id="PF08719">
    <property type="entry name" value="NADAR"/>
    <property type="match status" value="1"/>
</dbReference>
<accession>A0A0F9LN66</accession>
<dbReference type="InterPro" id="IPR037238">
    <property type="entry name" value="YbiA-like_sf"/>
</dbReference>
<organism evidence="2">
    <name type="scientific">marine sediment metagenome</name>
    <dbReference type="NCBI Taxonomy" id="412755"/>
    <lineage>
        <taxon>unclassified sequences</taxon>
        <taxon>metagenomes</taxon>
        <taxon>ecological metagenomes</taxon>
    </lineage>
</organism>
<feature type="domain" description="NADAR" evidence="1">
    <location>
        <begin position="21"/>
        <end position="137"/>
    </location>
</feature>
<comment type="caution">
    <text evidence="2">The sequence shown here is derived from an EMBL/GenBank/DDBJ whole genome shotgun (WGS) entry which is preliminary data.</text>
</comment>
<reference evidence="2" key="1">
    <citation type="journal article" date="2015" name="Nature">
        <title>Complex archaea that bridge the gap between prokaryotes and eukaryotes.</title>
        <authorList>
            <person name="Spang A."/>
            <person name="Saw J.H."/>
            <person name="Jorgensen S.L."/>
            <person name="Zaremba-Niedzwiedzka K."/>
            <person name="Martijn J."/>
            <person name="Lind A.E."/>
            <person name="van Eijk R."/>
            <person name="Schleper C."/>
            <person name="Guy L."/>
            <person name="Ettema T.J."/>
        </authorList>
    </citation>
    <scope>NUCLEOTIDE SEQUENCE</scope>
</reference>
<dbReference type="InterPro" id="IPR012816">
    <property type="entry name" value="NADAR"/>
</dbReference>
<dbReference type="AlphaFoldDB" id="A0A0F9LN66"/>
<dbReference type="Gene3D" id="1.10.357.40">
    <property type="entry name" value="YbiA-like"/>
    <property type="match status" value="1"/>
</dbReference>
<name>A0A0F9LN66_9ZZZZ</name>